<keyword evidence="3" id="KW-0808">Transferase</keyword>
<dbReference type="InterPro" id="IPR036388">
    <property type="entry name" value="WH-like_DNA-bd_sf"/>
</dbReference>
<reference evidence="3 4" key="1">
    <citation type="submission" date="2018-10" db="EMBL/GenBank/DDBJ databases">
        <title>Genome sequencing of Arthrobacter oryzae TNB02.</title>
        <authorList>
            <person name="Cho Y.-J."/>
            <person name="Cho A."/>
            <person name="Kim O.-S."/>
        </authorList>
    </citation>
    <scope>NUCLEOTIDE SEQUENCE [LARGE SCALE GENOMIC DNA]</scope>
    <source>
        <strain evidence="3 4">TNB02</strain>
    </source>
</reference>
<keyword evidence="1" id="KW-0227">DNA damage</keyword>
<gene>
    <name evidence="3" type="ORF">D7003_12560</name>
</gene>
<keyword evidence="4" id="KW-1185">Reference proteome</keyword>
<dbReference type="GO" id="GO:0008168">
    <property type="term" value="F:methyltransferase activity"/>
    <property type="evidence" value="ECO:0007669"/>
    <property type="project" value="UniProtKB-KW"/>
</dbReference>
<organism evidence="3 4">
    <name type="scientific">Arthrobacter oryzae</name>
    <dbReference type="NCBI Taxonomy" id="409290"/>
    <lineage>
        <taxon>Bacteria</taxon>
        <taxon>Bacillati</taxon>
        <taxon>Actinomycetota</taxon>
        <taxon>Actinomycetes</taxon>
        <taxon>Micrococcales</taxon>
        <taxon>Micrococcaceae</taxon>
        <taxon>Arthrobacter</taxon>
    </lineage>
</organism>
<dbReference type="Pfam" id="PF01035">
    <property type="entry name" value="DNA_binding_1"/>
    <property type="match status" value="1"/>
</dbReference>
<dbReference type="OrthoDB" id="9132167at2"/>
<dbReference type="SUPFAM" id="SSF46767">
    <property type="entry name" value="Methylated DNA-protein cysteine methyltransferase, C-terminal domain"/>
    <property type="match status" value="1"/>
</dbReference>
<dbReference type="GO" id="GO:0006281">
    <property type="term" value="P:DNA repair"/>
    <property type="evidence" value="ECO:0007669"/>
    <property type="project" value="InterPro"/>
</dbReference>
<evidence type="ECO:0000313" key="3">
    <source>
        <dbReference type="EMBL" id="RNL53326.1"/>
    </source>
</evidence>
<protein>
    <submittedName>
        <fullName evidence="3">Cysteine methyltransferase</fullName>
    </submittedName>
</protein>
<dbReference type="Proteomes" id="UP000273807">
    <property type="component" value="Unassembled WGS sequence"/>
</dbReference>
<dbReference type="GO" id="GO:0032259">
    <property type="term" value="P:methylation"/>
    <property type="evidence" value="ECO:0007669"/>
    <property type="project" value="UniProtKB-KW"/>
</dbReference>
<dbReference type="PANTHER" id="PTHR42942">
    <property type="entry name" value="6-O-METHYLGUANINE DNA METHYLTRANSFERASE"/>
    <property type="match status" value="1"/>
</dbReference>
<proteinExistence type="predicted"/>
<dbReference type="PANTHER" id="PTHR42942:SF1">
    <property type="entry name" value="ALKYLTRANSFERASE-LIKE PROTEIN 1"/>
    <property type="match status" value="1"/>
</dbReference>
<feature type="domain" description="Methylated-DNA-[protein]-cysteine S-methyltransferase DNA binding" evidence="2">
    <location>
        <begin position="7"/>
        <end position="64"/>
    </location>
</feature>
<evidence type="ECO:0000313" key="4">
    <source>
        <dbReference type="Proteomes" id="UP000273807"/>
    </source>
</evidence>
<dbReference type="InterPro" id="IPR036217">
    <property type="entry name" value="MethylDNA_cys_MeTrfase_DNAb"/>
</dbReference>
<dbReference type="InterPro" id="IPR014048">
    <property type="entry name" value="MethylDNA_cys_MeTrfase_DNA-bd"/>
</dbReference>
<evidence type="ECO:0000259" key="2">
    <source>
        <dbReference type="Pfam" id="PF01035"/>
    </source>
</evidence>
<evidence type="ECO:0000256" key="1">
    <source>
        <dbReference type="ARBA" id="ARBA00022763"/>
    </source>
</evidence>
<sequence>MRMEYVEAVLDLVDLIPSGSAVAYGDVAELLGSGGPRQVGAVMSRGGSAVAWWRVLKSTGEAPPGHERAALSRYVEEGTPLTGRYADFLRTGEGRWRVDLPAARWVPSEPEFDRIDALARQLDRALAGAVPELSLPDDGMAG</sequence>
<keyword evidence="3" id="KW-0489">Methyltransferase</keyword>
<dbReference type="InterPro" id="IPR052520">
    <property type="entry name" value="ATL_DNA_repair"/>
</dbReference>
<accession>A0A3N0BWD2</accession>
<dbReference type="Gene3D" id="1.10.10.10">
    <property type="entry name" value="Winged helix-like DNA-binding domain superfamily/Winged helix DNA-binding domain"/>
    <property type="match status" value="1"/>
</dbReference>
<dbReference type="RefSeq" id="WP_123255776.1">
    <property type="nucleotide sequence ID" value="NZ_RBED01000106.1"/>
</dbReference>
<name>A0A3N0BWD2_9MICC</name>
<comment type="caution">
    <text evidence="3">The sequence shown here is derived from an EMBL/GenBank/DDBJ whole genome shotgun (WGS) entry which is preliminary data.</text>
</comment>
<dbReference type="AlphaFoldDB" id="A0A3N0BWD2"/>
<dbReference type="EMBL" id="RBED01000106">
    <property type="protein sequence ID" value="RNL53326.1"/>
    <property type="molecule type" value="Genomic_DNA"/>
</dbReference>